<dbReference type="RefSeq" id="WP_248669145.1">
    <property type="nucleotide sequence ID" value="NZ_JALPRX010000104.1"/>
</dbReference>
<feature type="transmembrane region" description="Helical" evidence="1">
    <location>
        <begin position="72"/>
        <end position="91"/>
    </location>
</feature>
<protein>
    <submittedName>
        <fullName evidence="2">Uncharacterized protein</fullName>
    </submittedName>
</protein>
<feature type="transmembrane region" description="Helical" evidence="1">
    <location>
        <begin position="135"/>
        <end position="157"/>
    </location>
</feature>
<reference evidence="2" key="1">
    <citation type="submission" date="2022-04" db="EMBL/GenBank/DDBJ databases">
        <title>Roseomonas acroporae sp. nov., isolated from coral Acropora digitifera.</title>
        <authorList>
            <person name="Sun H."/>
        </authorList>
    </citation>
    <scope>NUCLEOTIDE SEQUENCE</scope>
    <source>
        <strain evidence="2">NAR14</strain>
    </source>
</reference>
<comment type="caution">
    <text evidence="2">The sequence shown here is derived from an EMBL/GenBank/DDBJ whole genome shotgun (WGS) entry which is preliminary data.</text>
</comment>
<dbReference type="Proteomes" id="UP001139516">
    <property type="component" value="Unassembled WGS sequence"/>
</dbReference>
<keyword evidence="1" id="KW-0472">Membrane</keyword>
<keyword evidence="1" id="KW-1133">Transmembrane helix</keyword>
<feature type="transmembrane region" description="Helical" evidence="1">
    <location>
        <begin position="240"/>
        <end position="259"/>
    </location>
</feature>
<keyword evidence="3" id="KW-1185">Reference proteome</keyword>
<evidence type="ECO:0000313" key="3">
    <source>
        <dbReference type="Proteomes" id="UP001139516"/>
    </source>
</evidence>
<keyword evidence="1" id="KW-0812">Transmembrane</keyword>
<feature type="transmembrane region" description="Helical" evidence="1">
    <location>
        <begin position="178"/>
        <end position="197"/>
    </location>
</feature>
<proteinExistence type="predicted"/>
<accession>A0A9X1YCA6</accession>
<evidence type="ECO:0000313" key="2">
    <source>
        <dbReference type="EMBL" id="MCK8787090.1"/>
    </source>
</evidence>
<name>A0A9X1YCA6_9PROT</name>
<feature type="transmembrane region" description="Helical" evidence="1">
    <location>
        <begin position="209"/>
        <end position="228"/>
    </location>
</feature>
<evidence type="ECO:0000256" key="1">
    <source>
        <dbReference type="SAM" id="Phobius"/>
    </source>
</evidence>
<gene>
    <name evidence="2" type="ORF">M0638_22195</name>
</gene>
<dbReference type="EMBL" id="JALPRX010000104">
    <property type="protein sequence ID" value="MCK8787090.1"/>
    <property type="molecule type" value="Genomic_DNA"/>
</dbReference>
<feature type="transmembrane region" description="Helical" evidence="1">
    <location>
        <begin position="279"/>
        <end position="299"/>
    </location>
</feature>
<organism evidence="2 3">
    <name type="scientific">Roseomonas acroporae</name>
    <dbReference type="NCBI Taxonomy" id="2937791"/>
    <lineage>
        <taxon>Bacteria</taxon>
        <taxon>Pseudomonadati</taxon>
        <taxon>Pseudomonadota</taxon>
        <taxon>Alphaproteobacteria</taxon>
        <taxon>Acetobacterales</taxon>
        <taxon>Roseomonadaceae</taxon>
        <taxon>Roseomonas</taxon>
    </lineage>
</organism>
<feature type="transmembrane region" description="Helical" evidence="1">
    <location>
        <begin position="103"/>
        <end position="123"/>
    </location>
</feature>
<dbReference type="AlphaFoldDB" id="A0A9X1YCA6"/>
<sequence length="305" mass="31701">MLGLAGGLLLGSRRAAPRQGLRTWRHDAPRLGHGEAVRAARGLNRAAGMLAVSVLADSAIEHYRGDFRNPAMFIPLASASLSLLASGHGMADRRSVAHRARDTAYALAGGAGIAGTGFHFYNLGKRTGGLCWQNLFYGAPIGAPMAMALSGLMGFLAERVRGAAPGTVPRLLGRPAGRVVAAATGAGLLGTVGEAGLLHFRGAFQNPAMLLPVTMPPVAAALIGHAALGAPRRRPFTRLWLCLTATLGVVGVGFHAWGVQRMMGGWRNWQQNLVDGPPLPAPPSFTGLALAGLAALRLLEGRDRG</sequence>